<dbReference type="Pfam" id="PF00717">
    <property type="entry name" value="Peptidase_S24"/>
    <property type="match status" value="1"/>
</dbReference>
<dbReference type="OrthoDB" id="9787585at2"/>
<dbReference type="PANTHER" id="PTHR33516:SF2">
    <property type="entry name" value="LEXA REPRESSOR-RELATED"/>
    <property type="match status" value="1"/>
</dbReference>
<evidence type="ECO:0000313" key="8">
    <source>
        <dbReference type="Proteomes" id="UP000182569"/>
    </source>
</evidence>
<dbReference type="InterPro" id="IPR036286">
    <property type="entry name" value="LexA/Signal_pep-like_sf"/>
</dbReference>
<dbReference type="GO" id="GO:0016787">
    <property type="term" value="F:hydrolase activity"/>
    <property type="evidence" value="ECO:0007669"/>
    <property type="project" value="UniProtKB-KW"/>
</dbReference>
<dbReference type="InterPro" id="IPR050077">
    <property type="entry name" value="LexA_repressor"/>
</dbReference>
<evidence type="ECO:0000256" key="1">
    <source>
        <dbReference type="ARBA" id="ARBA00022741"/>
    </source>
</evidence>
<dbReference type="SUPFAM" id="SSF52540">
    <property type="entry name" value="P-loop containing nucleoside triphosphate hydrolases"/>
    <property type="match status" value="1"/>
</dbReference>
<keyword evidence="1" id="KW-0547">Nucleotide-binding</keyword>
<dbReference type="Gene3D" id="3.40.50.300">
    <property type="entry name" value="P-loop containing nucleotide triphosphate hydrolases"/>
    <property type="match status" value="1"/>
</dbReference>
<dbReference type="InterPro" id="IPR039418">
    <property type="entry name" value="LexA-like"/>
</dbReference>
<keyword evidence="8" id="KW-1185">Reference proteome</keyword>
<dbReference type="STRING" id="1552.A7L45_10775"/>
<accession>A0A1J0GGK0</accession>
<dbReference type="InterPro" id="IPR027417">
    <property type="entry name" value="P-loop_NTPase"/>
</dbReference>
<reference evidence="8" key="1">
    <citation type="journal article" date="2016" name="Front. Microbiol.">
        <title>Complete Genome Sequence of Clostridium estertheticum DSM 8809, a Microbe Identified in Spoiled Vacuum Packed Beef.</title>
        <authorList>
            <person name="Yu Z."/>
            <person name="Gunn L."/>
            <person name="Brennan E."/>
            <person name="Reid R."/>
            <person name="Wall P.G."/>
            <person name="Gaora O.P."/>
            <person name="Hurley D."/>
            <person name="Bolton D."/>
            <person name="Fanning S."/>
        </authorList>
    </citation>
    <scope>NUCLEOTIDE SEQUENCE [LARGE SCALE GENOMIC DNA]</scope>
    <source>
        <strain evidence="8">DSM 8809</strain>
    </source>
</reference>
<dbReference type="InterPro" id="IPR015927">
    <property type="entry name" value="Peptidase_S24_S26A/B/C"/>
</dbReference>
<evidence type="ECO:0000313" key="7">
    <source>
        <dbReference type="EMBL" id="APC40516.1"/>
    </source>
</evidence>
<evidence type="ECO:0000256" key="2">
    <source>
        <dbReference type="ARBA" id="ARBA00022801"/>
    </source>
</evidence>
<evidence type="ECO:0000259" key="6">
    <source>
        <dbReference type="Pfam" id="PF00717"/>
    </source>
</evidence>
<organism evidence="7 8">
    <name type="scientific">Clostridium estertheticum subsp. estertheticum</name>
    <dbReference type="NCBI Taxonomy" id="1552"/>
    <lineage>
        <taxon>Bacteria</taxon>
        <taxon>Bacillati</taxon>
        <taxon>Bacillota</taxon>
        <taxon>Clostridia</taxon>
        <taxon>Eubacteriales</taxon>
        <taxon>Clostridiaceae</taxon>
        <taxon>Clostridium</taxon>
    </lineage>
</organism>
<evidence type="ECO:0000259" key="5">
    <source>
        <dbReference type="Pfam" id="PF00580"/>
    </source>
</evidence>
<dbReference type="GO" id="GO:0004386">
    <property type="term" value="F:helicase activity"/>
    <property type="evidence" value="ECO:0007669"/>
    <property type="project" value="UniProtKB-KW"/>
</dbReference>
<dbReference type="AlphaFoldDB" id="A0A1J0GGK0"/>
<evidence type="ECO:0000256" key="4">
    <source>
        <dbReference type="ARBA" id="ARBA00022840"/>
    </source>
</evidence>
<dbReference type="EMBL" id="CP015756">
    <property type="protein sequence ID" value="APC40516.1"/>
    <property type="molecule type" value="Genomic_DNA"/>
</dbReference>
<feature type="domain" description="Peptidase S24/S26A/S26B/S26C" evidence="6">
    <location>
        <begin position="377"/>
        <end position="492"/>
    </location>
</feature>
<keyword evidence="2" id="KW-0378">Hydrolase</keyword>
<dbReference type="RefSeq" id="WP_071612807.1">
    <property type="nucleotide sequence ID" value="NZ_CP015756.1"/>
</dbReference>
<dbReference type="KEGG" id="ceu:A7L45_10775"/>
<keyword evidence="3" id="KW-0347">Helicase</keyword>
<dbReference type="PANTHER" id="PTHR33516">
    <property type="entry name" value="LEXA REPRESSOR"/>
    <property type="match status" value="1"/>
</dbReference>
<dbReference type="GO" id="GO:0005524">
    <property type="term" value="F:ATP binding"/>
    <property type="evidence" value="ECO:0007669"/>
    <property type="project" value="UniProtKB-KW"/>
</dbReference>
<proteinExistence type="predicted"/>
<gene>
    <name evidence="7" type="ORF">A7L45_10775</name>
</gene>
<feature type="domain" description="UvrD-like helicase ATP-binding" evidence="5">
    <location>
        <begin position="7"/>
        <end position="268"/>
    </location>
</feature>
<evidence type="ECO:0000256" key="3">
    <source>
        <dbReference type="ARBA" id="ARBA00022806"/>
    </source>
</evidence>
<protein>
    <submittedName>
        <fullName evidence="7">Uncharacterized protein</fullName>
    </submittedName>
</protein>
<sequence length="499" mass="58369">MELGLKQHRMIHSKPSRYSLIRGAKGTGKTTAAIYRSLYLKNNYCLYDDDKVLILTSNEEDINSIKNTYIAAQEETRFEYLSIFSNEKIKPQVLTLESIMYKYFLKYEDRYKLKKEIIIENDKKKIMKDCILKVKENYPRLRILQIDYTQFFIDEVKWIKSCNYLEADLYLQVNRTGRKCEKGQGPQRINKNSTARKAIYELMIMYNEKLNLKNFVDDEDVNIYALKMLESVSMGKYTHIIIDKSNNLTKVQLEFINTLYKQKSYSTMTFLIDIDGEYNANSWMIKGKKVNIRPLGEKVKSYIFRNNYESQEKPMETNENIIVNNLNVDDLENFQYCDIRHGRAYDFMRDYSRISDIIVNDEKGDYEYINEELVELPVYSDIAAGEPIQINSEIEGNFYIPKYWLKGIKNPFILKVKGDSMIGANIDDGDYVVIRQEQAANNKDIVAVDIGGNATLKRLSIGRDRILLMPENEKYKPIIIDSEDTYIIGIAIGIIKHKN</sequence>
<dbReference type="Pfam" id="PF00580">
    <property type="entry name" value="UvrD-helicase"/>
    <property type="match status" value="1"/>
</dbReference>
<name>A0A1J0GGK0_9CLOT</name>
<dbReference type="CDD" id="cd06529">
    <property type="entry name" value="S24_LexA-like"/>
    <property type="match status" value="1"/>
</dbReference>
<dbReference type="SUPFAM" id="SSF51306">
    <property type="entry name" value="LexA/Signal peptidase"/>
    <property type="match status" value="1"/>
</dbReference>
<dbReference type="Gene3D" id="1.10.10.160">
    <property type="match status" value="1"/>
</dbReference>
<dbReference type="InterPro" id="IPR014016">
    <property type="entry name" value="UvrD-like_ATP-bd"/>
</dbReference>
<dbReference type="InterPro" id="IPR013986">
    <property type="entry name" value="DExx_box_DNA_helicase_dom_sf"/>
</dbReference>
<dbReference type="Proteomes" id="UP000182569">
    <property type="component" value="Chromosome"/>
</dbReference>
<dbReference type="Gene3D" id="2.10.109.10">
    <property type="entry name" value="Umud Fragment, subunit A"/>
    <property type="match status" value="1"/>
</dbReference>
<keyword evidence="4" id="KW-0067">ATP-binding</keyword>